<dbReference type="EMBL" id="CP126114">
    <property type="protein sequence ID" value="WHY86940.1"/>
    <property type="molecule type" value="Genomic_DNA"/>
</dbReference>
<sequence>MYDVVVIGQGLSGMLSAIWAKEHGYRTALVATGSGKIMQSTGVLDLIPGADGGLKEWSELYQLAAIEQSQLTGAMEQFKILTKRLGYPYKGDIEHLVPIVMGSGHIKETALYPETISPIKEHGQVVIVGFDEVIDFQPAYIKGNLQKARPQLSIATIEISLGKQSQRTMTQLDAARLLDKKENLDYCIKQIKQQMTVREISQPDLFIFPASLGVENWKYTLEQFTKELGAIVTEAPGMPPNTTAIRLHERLKKEAVKLGVRFYVDTTVVGCKMDRAGIESLTIKTSNHTTDISGKQFILATGGILGGGLEVTSDGVKETALELDADENGNIIHCPENLYPVGASRGFSVTHNGITGGVYSVLSSHEMVDKLHQQAIIGGIRSA</sequence>
<name>A0AA95S9G1_9BACI</name>
<dbReference type="Proteomes" id="UP001178288">
    <property type="component" value="Chromosome"/>
</dbReference>
<dbReference type="KEGG" id="nnv:QNH39_03475"/>
<dbReference type="RefSeq" id="WP_066082672.1">
    <property type="nucleotide sequence ID" value="NZ_CP126114.1"/>
</dbReference>
<dbReference type="InterPro" id="IPR003953">
    <property type="entry name" value="FAD-dep_OxRdtase_2_FAD-bd"/>
</dbReference>
<organism evidence="4 5">
    <name type="scientific">Neobacillus novalis</name>
    <dbReference type="NCBI Taxonomy" id="220687"/>
    <lineage>
        <taxon>Bacteria</taxon>
        <taxon>Bacillati</taxon>
        <taxon>Bacillota</taxon>
        <taxon>Bacilli</taxon>
        <taxon>Bacillales</taxon>
        <taxon>Bacillaceae</taxon>
        <taxon>Neobacillus</taxon>
    </lineage>
</organism>
<evidence type="ECO:0000313" key="5">
    <source>
        <dbReference type="Proteomes" id="UP001178288"/>
    </source>
</evidence>
<feature type="domain" description="FAD-dependent oxidoreductase 2 FAD-binding" evidence="3">
    <location>
        <begin position="3"/>
        <end position="333"/>
    </location>
</feature>
<evidence type="ECO:0000259" key="3">
    <source>
        <dbReference type="Pfam" id="PF00890"/>
    </source>
</evidence>
<dbReference type="Pfam" id="PF00890">
    <property type="entry name" value="FAD_binding_2"/>
    <property type="match status" value="1"/>
</dbReference>
<dbReference type="Gene3D" id="3.50.50.60">
    <property type="entry name" value="FAD/NAD(P)-binding domain"/>
    <property type="match status" value="1"/>
</dbReference>
<protein>
    <submittedName>
        <fullName evidence="4">FAD-binding protein</fullName>
    </submittedName>
</protein>
<evidence type="ECO:0000313" key="4">
    <source>
        <dbReference type="EMBL" id="WHY86940.1"/>
    </source>
</evidence>
<dbReference type="AlphaFoldDB" id="A0AA95S9G1"/>
<proteinExistence type="predicted"/>
<keyword evidence="1" id="KW-0285">Flavoprotein</keyword>
<dbReference type="GO" id="GO:0016491">
    <property type="term" value="F:oxidoreductase activity"/>
    <property type="evidence" value="ECO:0007669"/>
    <property type="project" value="UniProtKB-KW"/>
</dbReference>
<keyword evidence="2" id="KW-0560">Oxidoreductase</keyword>
<keyword evidence="5" id="KW-1185">Reference proteome</keyword>
<gene>
    <name evidence="4" type="ORF">QNH39_03475</name>
</gene>
<reference evidence="4" key="1">
    <citation type="submission" date="2023-05" db="EMBL/GenBank/DDBJ databases">
        <title>Comparative genomics of Bacillaceae isolates and their secondary metabolite potential.</title>
        <authorList>
            <person name="Song L."/>
            <person name="Nielsen L.J."/>
            <person name="Mohite O."/>
            <person name="Xu X."/>
            <person name="Weber T."/>
            <person name="Kovacs A.T."/>
        </authorList>
    </citation>
    <scope>NUCLEOTIDE SEQUENCE</scope>
    <source>
        <strain evidence="4">XLM17</strain>
    </source>
</reference>
<accession>A0AA95S9G1</accession>
<evidence type="ECO:0000256" key="1">
    <source>
        <dbReference type="ARBA" id="ARBA00022630"/>
    </source>
</evidence>
<dbReference type="InterPro" id="IPR036188">
    <property type="entry name" value="FAD/NAD-bd_sf"/>
</dbReference>
<dbReference type="SUPFAM" id="SSF51905">
    <property type="entry name" value="FAD/NAD(P)-binding domain"/>
    <property type="match status" value="1"/>
</dbReference>
<evidence type="ECO:0000256" key="2">
    <source>
        <dbReference type="ARBA" id="ARBA00023002"/>
    </source>
</evidence>